<dbReference type="PATRIC" id="fig|980422.3.peg.822"/>
<gene>
    <name evidence="2" type="ORF">SLY_0895</name>
</gene>
<protein>
    <recommendedName>
        <fullName evidence="4">Transmembrane protein</fullName>
    </recommendedName>
</protein>
<keyword evidence="1" id="KW-0472">Membrane</keyword>
<proteinExistence type="predicted"/>
<reference evidence="2 3" key="1">
    <citation type="journal article" date="2013" name="BMC Genomics">
        <title>Comparison of the complete genome sequence of two closely related isolates of 'Candidatus Phytoplasma australiense' reveals genome plasticity.</title>
        <authorList>
            <person name="Andersen M.T."/>
            <person name="Liefting L.W."/>
            <person name="Havukkala I."/>
            <person name="Beever R.E."/>
        </authorList>
    </citation>
    <scope>NUCLEOTIDE SEQUENCE [LARGE SCALE GENOMIC DNA]</scope>
    <source>
        <strain evidence="2 3">NZSb11</strain>
    </source>
</reference>
<dbReference type="EMBL" id="CP002548">
    <property type="protein sequence ID" value="AGL90810.1"/>
    <property type="molecule type" value="Genomic_DNA"/>
</dbReference>
<dbReference type="Proteomes" id="UP000013941">
    <property type="component" value="Chromosome"/>
</dbReference>
<dbReference type="RefSeq" id="WP_015638227.1">
    <property type="nucleotide sequence ID" value="NC_021236.1"/>
</dbReference>
<feature type="transmembrane region" description="Helical" evidence="1">
    <location>
        <begin position="92"/>
        <end position="109"/>
    </location>
</feature>
<keyword evidence="1" id="KW-1133">Transmembrane helix</keyword>
<evidence type="ECO:0008006" key="4">
    <source>
        <dbReference type="Google" id="ProtNLM"/>
    </source>
</evidence>
<dbReference type="HOGENOM" id="CLU_157314_0_0_14"/>
<dbReference type="KEGG" id="nzs:SLY_0895"/>
<dbReference type="AlphaFoldDB" id="R4RN69"/>
<evidence type="ECO:0000313" key="3">
    <source>
        <dbReference type="Proteomes" id="UP000013941"/>
    </source>
</evidence>
<feature type="transmembrane region" description="Helical" evidence="1">
    <location>
        <begin position="30"/>
        <end position="50"/>
    </location>
</feature>
<keyword evidence="1" id="KW-0812">Transmembrane</keyword>
<keyword evidence="3" id="KW-1185">Reference proteome</keyword>
<name>R4RN69_PHYAS</name>
<organism evidence="2 3">
    <name type="scientific">Strawberry lethal yellows phytoplasma (CPA) str. NZSb11</name>
    <dbReference type="NCBI Taxonomy" id="980422"/>
    <lineage>
        <taxon>Bacteria</taxon>
        <taxon>Bacillati</taxon>
        <taxon>Mycoplasmatota</taxon>
        <taxon>Mollicutes</taxon>
        <taxon>Acholeplasmatales</taxon>
        <taxon>Acholeplasmataceae</taxon>
        <taxon>Candidatus Phytoplasma</taxon>
        <taxon>16SrXII (Stolbur group)</taxon>
    </lineage>
</organism>
<evidence type="ECO:0000313" key="2">
    <source>
        <dbReference type="EMBL" id="AGL90810.1"/>
    </source>
</evidence>
<evidence type="ECO:0000256" key="1">
    <source>
        <dbReference type="SAM" id="Phobius"/>
    </source>
</evidence>
<accession>R4RN69</accession>
<sequence>MNQNYQQYPGQQPNYVPNEQKPHISIKFSVGRVFCFIILICVFATIRNGYFESLVENTPENLDYVLNPSEENKQKLLEAAKKFDKDYEKSQLISWAACFVIPALICFLGRKDEKGFYQNPSHSPTYPQYPPRY</sequence>